<evidence type="ECO:0008006" key="4">
    <source>
        <dbReference type="Google" id="ProtNLM"/>
    </source>
</evidence>
<feature type="transmembrane region" description="Helical" evidence="1">
    <location>
        <begin position="86"/>
        <end position="106"/>
    </location>
</feature>
<dbReference type="Proteomes" id="UP001223072">
    <property type="component" value="Unassembled WGS sequence"/>
</dbReference>
<evidence type="ECO:0000256" key="1">
    <source>
        <dbReference type="SAM" id="Phobius"/>
    </source>
</evidence>
<accession>A0ABU0RYP4</accession>
<organism evidence="2 3">
    <name type="scientific">Streptomyces turgidiscabies</name>
    <dbReference type="NCBI Taxonomy" id="85558"/>
    <lineage>
        <taxon>Bacteria</taxon>
        <taxon>Bacillati</taxon>
        <taxon>Actinomycetota</taxon>
        <taxon>Actinomycetes</taxon>
        <taxon>Kitasatosporales</taxon>
        <taxon>Streptomycetaceae</taxon>
        <taxon>Streptomyces</taxon>
    </lineage>
</organism>
<comment type="caution">
    <text evidence="2">The sequence shown here is derived from an EMBL/GenBank/DDBJ whole genome shotgun (WGS) entry which is preliminary data.</text>
</comment>
<protein>
    <recommendedName>
        <fullName evidence="4">Integral membrane protein</fullName>
    </recommendedName>
</protein>
<evidence type="ECO:0000313" key="3">
    <source>
        <dbReference type="Proteomes" id="UP001223072"/>
    </source>
</evidence>
<dbReference type="EMBL" id="JAUSZS010000008">
    <property type="protein sequence ID" value="MDQ0936963.1"/>
    <property type="molecule type" value="Genomic_DNA"/>
</dbReference>
<evidence type="ECO:0000313" key="2">
    <source>
        <dbReference type="EMBL" id="MDQ0936963.1"/>
    </source>
</evidence>
<feature type="transmembrane region" description="Helical" evidence="1">
    <location>
        <begin position="23"/>
        <end position="42"/>
    </location>
</feature>
<reference evidence="2 3" key="1">
    <citation type="submission" date="2023-07" db="EMBL/GenBank/DDBJ databases">
        <title>Comparative genomics of wheat-associated soil bacteria to identify genetic determinants of phenazine resistance.</title>
        <authorList>
            <person name="Mouncey N."/>
        </authorList>
    </citation>
    <scope>NUCLEOTIDE SEQUENCE [LARGE SCALE GENOMIC DNA]</scope>
    <source>
        <strain evidence="2 3">W2I16</strain>
    </source>
</reference>
<keyword evidence="1" id="KW-1133">Transmembrane helix</keyword>
<name>A0ABU0RYP4_9ACTN</name>
<gene>
    <name evidence="2" type="ORF">QFZ49_006938</name>
</gene>
<sequence length="159" mass="16320">MSVTQFATLAARTTEPPVMLRRFLALDALVTGVNAVTYLVAAGPLARLFGVGSGLLLELGLFLAVYAGALGWLASRERPAVPAVRAVIEINVVWAAVSCVAVALWINPSTAGGLGGVAGRGRGRIRRAAVRVTAGPSLTLRQLDINSSPIINSSSSAGT</sequence>
<feature type="transmembrane region" description="Helical" evidence="1">
    <location>
        <begin position="48"/>
        <end position="74"/>
    </location>
</feature>
<keyword evidence="1" id="KW-0472">Membrane</keyword>
<keyword evidence="1" id="KW-0812">Transmembrane</keyword>
<proteinExistence type="predicted"/>
<keyword evidence="3" id="KW-1185">Reference proteome</keyword>